<dbReference type="AlphaFoldDB" id="A0AAV9ETI8"/>
<keyword evidence="3" id="KW-1185">Reference proteome</keyword>
<evidence type="ECO:0000256" key="1">
    <source>
        <dbReference type="SAM" id="MobiDB-lite"/>
    </source>
</evidence>
<sequence>MGSYDGKRDRLRLCGNMNSTKTPSELESSKYKHTQVDARDGKWPSGWFKMIENGRLRGNKSSTKMPNELESLKVN</sequence>
<proteinExistence type="predicted"/>
<dbReference type="EMBL" id="JAUJYO010000005">
    <property type="protein sequence ID" value="KAK1316647.1"/>
    <property type="molecule type" value="Genomic_DNA"/>
</dbReference>
<comment type="caution">
    <text evidence="2">The sequence shown here is derived from an EMBL/GenBank/DDBJ whole genome shotgun (WGS) entry which is preliminary data.</text>
</comment>
<organism evidence="2 3">
    <name type="scientific">Acorus calamus</name>
    <name type="common">Sweet flag</name>
    <dbReference type="NCBI Taxonomy" id="4465"/>
    <lineage>
        <taxon>Eukaryota</taxon>
        <taxon>Viridiplantae</taxon>
        <taxon>Streptophyta</taxon>
        <taxon>Embryophyta</taxon>
        <taxon>Tracheophyta</taxon>
        <taxon>Spermatophyta</taxon>
        <taxon>Magnoliopsida</taxon>
        <taxon>Liliopsida</taxon>
        <taxon>Acoraceae</taxon>
        <taxon>Acorus</taxon>
    </lineage>
</organism>
<gene>
    <name evidence="2" type="ORF">QJS10_CPA05g00696</name>
</gene>
<dbReference type="Proteomes" id="UP001180020">
    <property type="component" value="Unassembled WGS sequence"/>
</dbReference>
<evidence type="ECO:0000313" key="2">
    <source>
        <dbReference type="EMBL" id="KAK1316647.1"/>
    </source>
</evidence>
<feature type="compositionally biased region" description="Basic and acidic residues" evidence="1">
    <location>
        <begin position="1"/>
        <end position="12"/>
    </location>
</feature>
<feature type="compositionally biased region" description="Polar residues" evidence="1">
    <location>
        <begin position="16"/>
        <end position="26"/>
    </location>
</feature>
<protein>
    <submittedName>
        <fullName evidence="2">Uncharacterized protein</fullName>
    </submittedName>
</protein>
<reference evidence="2" key="2">
    <citation type="submission" date="2023-06" db="EMBL/GenBank/DDBJ databases">
        <authorList>
            <person name="Ma L."/>
            <person name="Liu K.-W."/>
            <person name="Li Z."/>
            <person name="Hsiao Y.-Y."/>
            <person name="Qi Y."/>
            <person name="Fu T."/>
            <person name="Tang G."/>
            <person name="Zhang D."/>
            <person name="Sun W.-H."/>
            <person name="Liu D.-K."/>
            <person name="Li Y."/>
            <person name="Chen G.-Z."/>
            <person name="Liu X.-D."/>
            <person name="Liao X.-Y."/>
            <person name="Jiang Y.-T."/>
            <person name="Yu X."/>
            <person name="Hao Y."/>
            <person name="Huang J."/>
            <person name="Zhao X.-W."/>
            <person name="Ke S."/>
            <person name="Chen Y.-Y."/>
            <person name="Wu W.-L."/>
            <person name="Hsu J.-L."/>
            <person name="Lin Y.-F."/>
            <person name="Huang M.-D."/>
            <person name="Li C.-Y."/>
            <person name="Huang L."/>
            <person name="Wang Z.-W."/>
            <person name="Zhao X."/>
            <person name="Zhong W.-Y."/>
            <person name="Peng D.-H."/>
            <person name="Ahmad S."/>
            <person name="Lan S."/>
            <person name="Zhang J.-S."/>
            <person name="Tsai W.-C."/>
            <person name="Van De Peer Y."/>
            <person name="Liu Z.-J."/>
        </authorList>
    </citation>
    <scope>NUCLEOTIDE SEQUENCE</scope>
    <source>
        <strain evidence="2">CP</strain>
        <tissue evidence="2">Leaves</tissue>
    </source>
</reference>
<feature type="region of interest" description="Disordered" evidence="1">
    <location>
        <begin position="1"/>
        <end position="33"/>
    </location>
</feature>
<reference evidence="2" key="1">
    <citation type="journal article" date="2023" name="Nat. Commun.">
        <title>Diploid and tetraploid genomes of Acorus and the evolution of monocots.</title>
        <authorList>
            <person name="Ma L."/>
            <person name="Liu K.W."/>
            <person name="Li Z."/>
            <person name="Hsiao Y.Y."/>
            <person name="Qi Y."/>
            <person name="Fu T."/>
            <person name="Tang G.D."/>
            <person name="Zhang D."/>
            <person name="Sun W.H."/>
            <person name="Liu D.K."/>
            <person name="Li Y."/>
            <person name="Chen G.Z."/>
            <person name="Liu X.D."/>
            <person name="Liao X.Y."/>
            <person name="Jiang Y.T."/>
            <person name="Yu X."/>
            <person name="Hao Y."/>
            <person name="Huang J."/>
            <person name="Zhao X.W."/>
            <person name="Ke S."/>
            <person name="Chen Y.Y."/>
            <person name="Wu W.L."/>
            <person name="Hsu J.L."/>
            <person name="Lin Y.F."/>
            <person name="Huang M.D."/>
            <person name="Li C.Y."/>
            <person name="Huang L."/>
            <person name="Wang Z.W."/>
            <person name="Zhao X."/>
            <person name="Zhong W.Y."/>
            <person name="Peng D.H."/>
            <person name="Ahmad S."/>
            <person name="Lan S."/>
            <person name="Zhang J.S."/>
            <person name="Tsai W.C."/>
            <person name="Van de Peer Y."/>
            <person name="Liu Z.J."/>
        </authorList>
    </citation>
    <scope>NUCLEOTIDE SEQUENCE</scope>
    <source>
        <strain evidence="2">CP</strain>
    </source>
</reference>
<name>A0AAV9ETI8_ACOCL</name>
<accession>A0AAV9ETI8</accession>
<evidence type="ECO:0000313" key="3">
    <source>
        <dbReference type="Proteomes" id="UP001180020"/>
    </source>
</evidence>